<comment type="caution">
    <text evidence="5">The sequence shown here is derived from an EMBL/GenBank/DDBJ whole genome shotgun (WGS) entry which is preliminary data.</text>
</comment>
<comment type="subcellular location">
    <subcellularLocation>
        <location evidence="1">Mitochondrion</location>
    </subcellularLocation>
</comment>
<name>A0A8J5QP09_9ASCO</name>
<dbReference type="PANTHER" id="PTHR47677">
    <property type="entry name" value="CYTOCHROME C OXIDASE ASSEMBLY FACTOR 6"/>
    <property type="match status" value="1"/>
</dbReference>
<evidence type="ECO:0008006" key="7">
    <source>
        <dbReference type="Google" id="ProtNLM"/>
    </source>
</evidence>
<proteinExistence type="predicted"/>
<dbReference type="PROSITE" id="PS51808">
    <property type="entry name" value="CHCH"/>
    <property type="match status" value="1"/>
</dbReference>
<dbReference type="EMBL" id="JAGSYN010000117">
    <property type="protein sequence ID" value="KAG7663788.1"/>
    <property type="molecule type" value="Genomic_DNA"/>
</dbReference>
<dbReference type="GeneID" id="73469449"/>
<evidence type="ECO:0000256" key="2">
    <source>
        <dbReference type="ARBA" id="ARBA00023128"/>
    </source>
</evidence>
<evidence type="ECO:0000256" key="3">
    <source>
        <dbReference type="ARBA" id="ARBA00023157"/>
    </source>
</evidence>
<gene>
    <name evidence="5" type="ORF">J8A68_002648</name>
</gene>
<feature type="region of interest" description="Disordered" evidence="4">
    <location>
        <begin position="1"/>
        <end position="23"/>
    </location>
</feature>
<dbReference type="GO" id="GO:0005758">
    <property type="term" value="C:mitochondrial intermembrane space"/>
    <property type="evidence" value="ECO:0007669"/>
    <property type="project" value="TreeGrafter"/>
</dbReference>
<accession>A0A8J5QP09</accession>
<evidence type="ECO:0000313" key="6">
    <source>
        <dbReference type="Proteomes" id="UP000694255"/>
    </source>
</evidence>
<dbReference type="InterPro" id="IPR048281">
    <property type="entry name" value="COA6_fun"/>
</dbReference>
<evidence type="ECO:0000256" key="1">
    <source>
        <dbReference type="ARBA" id="ARBA00004173"/>
    </source>
</evidence>
<dbReference type="RefSeq" id="XP_049264020.1">
    <property type="nucleotide sequence ID" value="XM_049406421.1"/>
</dbReference>
<dbReference type="Pfam" id="PF02297">
    <property type="entry name" value="COX6B"/>
    <property type="match status" value="1"/>
</dbReference>
<dbReference type="GO" id="GO:0033617">
    <property type="term" value="P:mitochondrial respiratory chain complex IV assembly"/>
    <property type="evidence" value="ECO:0007669"/>
    <property type="project" value="TreeGrafter"/>
</dbReference>
<evidence type="ECO:0000313" key="5">
    <source>
        <dbReference type="EMBL" id="KAG7663788.1"/>
    </source>
</evidence>
<organism evidence="5 6">
    <name type="scientific">[Candida] subhashii</name>
    <dbReference type="NCBI Taxonomy" id="561895"/>
    <lineage>
        <taxon>Eukaryota</taxon>
        <taxon>Fungi</taxon>
        <taxon>Dikarya</taxon>
        <taxon>Ascomycota</taxon>
        <taxon>Saccharomycotina</taxon>
        <taxon>Pichiomycetes</taxon>
        <taxon>Debaryomycetaceae</taxon>
        <taxon>Spathaspora</taxon>
    </lineage>
</organism>
<keyword evidence="2" id="KW-0496">Mitochondrion</keyword>
<dbReference type="PANTHER" id="PTHR47677:SF1">
    <property type="entry name" value="CYTOCHROME C OXIDASE ASSEMBLY FACTOR 6"/>
    <property type="match status" value="1"/>
</dbReference>
<keyword evidence="6" id="KW-1185">Reference proteome</keyword>
<dbReference type="AlphaFoldDB" id="A0A8J5QP09"/>
<dbReference type="Proteomes" id="UP000694255">
    <property type="component" value="Unassembled WGS sequence"/>
</dbReference>
<dbReference type="OrthoDB" id="5545577at2759"/>
<protein>
    <recommendedName>
        <fullName evidence="7">Cytochrome c oxidase assembly factor 6</fullName>
    </recommendedName>
</protein>
<keyword evidence="3" id="KW-1015">Disulfide bond</keyword>
<sequence length="113" mass="13365">MGLFSTQQQQDDENTPKLPPPRAERKLCWDKRDQFFKCLEVNNINDSLKELDSVNKNCSIEKQQFESSCVKSWITYFQEKRTNDLIRQKYIEKLESEGAKPLTFKLEPTTSDR</sequence>
<reference evidence="5 6" key="1">
    <citation type="journal article" date="2021" name="DNA Res.">
        <title>Genome analysis of Candida subhashii reveals its hybrid nature and dual mitochondrial genome conformations.</title>
        <authorList>
            <person name="Mixao V."/>
            <person name="Hegedusova E."/>
            <person name="Saus E."/>
            <person name="Pryszcz L.P."/>
            <person name="Cillingova A."/>
            <person name="Nosek J."/>
            <person name="Gabaldon T."/>
        </authorList>
    </citation>
    <scope>NUCLEOTIDE SEQUENCE [LARGE SCALE GENOMIC DNA]</scope>
    <source>
        <strain evidence="5 6">CBS 10753</strain>
    </source>
</reference>
<evidence type="ECO:0000256" key="4">
    <source>
        <dbReference type="SAM" id="MobiDB-lite"/>
    </source>
</evidence>
<dbReference type="InterPro" id="IPR048280">
    <property type="entry name" value="COX6B-like"/>
</dbReference>